<reference evidence="3" key="1">
    <citation type="submission" date="2024-02" db="UniProtKB">
        <authorList>
            <consortium name="WormBaseParasite"/>
        </authorList>
    </citation>
    <scope>IDENTIFICATION</scope>
</reference>
<feature type="transmembrane region" description="Helical" evidence="1">
    <location>
        <begin position="113"/>
        <end position="132"/>
    </location>
</feature>
<dbReference type="Proteomes" id="UP000887575">
    <property type="component" value="Unassembled WGS sequence"/>
</dbReference>
<organism evidence="2 3">
    <name type="scientific">Mesorhabditis belari</name>
    <dbReference type="NCBI Taxonomy" id="2138241"/>
    <lineage>
        <taxon>Eukaryota</taxon>
        <taxon>Metazoa</taxon>
        <taxon>Ecdysozoa</taxon>
        <taxon>Nematoda</taxon>
        <taxon>Chromadorea</taxon>
        <taxon>Rhabditida</taxon>
        <taxon>Rhabditina</taxon>
        <taxon>Rhabditomorpha</taxon>
        <taxon>Rhabditoidea</taxon>
        <taxon>Rhabditidae</taxon>
        <taxon>Mesorhabditinae</taxon>
        <taxon>Mesorhabditis</taxon>
    </lineage>
</organism>
<evidence type="ECO:0000313" key="3">
    <source>
        <dbReference type="WBParaSite" id="MBELARI_LOCUS15104"/>
    </source>
</evidence>
<feature type="transmembrane region" description="Helical" evidence="1">
    <location>
        <begin position="51"/>
        <end position="72"/>
    </location>
</feature>
<protein>
    <submittedName>
        <fullName evidence="3">Uncharacterized protein</fullName>
    </submittedName>
</protein>
<dbReference type="AlphaFoldDB" id="A0AAF3J465"/>
<name>A0AAF3J465_9BILA</name>
<feature type="transmembrane region" description="Helical" evidence="1">
    <location>
        <begin position="79"/>
        <end position="101"/>
    </location>
</feature>
<accession>A0AAF3J465</accession>
<keyword evidence="1" id="KW-0472">Membrane</keyword>
<sequence length="141" mass="15265">MVSTRSLSWTCVLVQLVLSCACLLGSLGVIAAILQSKSIYPERDGTPSIEWWLLSLLCLFMIGASILAMFGLAAKNTQLIVPHIVLLGLCSVFVGWCLYLVFSQADPSNFNWWLSLGALSTAEIFVGISLLLEVKVALTVT</sequence>
<dbReference type="WBParaSite" id="MBELARI_LOCUS15104">
    <property type="protein sequence ID" value="MBELARI_LOCUS15104"/>
    <property type="gene ID" value="MBELARI_LOCUS15104"/>
</dbReference>
<proteinExistence type="predicted"/>
<keyword evidence="1" id="KW-1133">Transmembrane helix</keyword>
<keyword evidence="1" id="KW-0812">Transmembrane</keyword>
<keyword evidence="2" id="KW-1185">Reference proteome</keyword>
<evidence type="ECO:0000256" key="1">
    <source>
        <dbReference type="SAM" id="Phobius"/>
    </source>
</evidence>
<dbReference type="PROSITE" id="PS51257">
    <property type="entry name" value="PROKAR_LIPOPROTEIN"/>
    <property type="match status" value="1"/>
</dbReference>
<evidence type="ECO:0000313" key="2">
    <source>
        <dbReference type="Proteomes" id="UP000887575"/>
    </source>
</evidence>